<gene>
    <name evidence="2" type="ORF">BI380_16180</name>
</gene>
<reference evidence="2 3" key="1">
    <citation type="submission" date="2016-09" db="EMBL/GenBank/DDBJ databases">
        <title>Complete genome sequence of Deltia acidovorans CM13 isolated from murine proximal colonic tissue.</title>
        <authorList>
            <person name="Saffarian A."/>
        </authorList>
    </citation>
    <scope>NUCLEOTIDE SEQUENCE [LARGE SCALE GENOMIC DNA]</scope>
    <source>
        <strain evidence="2 3">CM13</strain>
    </source>
</reference>
<keyword evidence="1" id="KW-0812">Transmembrane</keyword>
<proteinExistence type="predicted"/>
<dbReference type="EMBL" id="CP017420">
    <property type="protein sequence ID" value="AOV02766.1"/>
    <property type="molecule type" value="Genomic_DNA"/>
</dbReference>
<organism evidence="2 3">
    <name type="scientific">Delftia tsuruhatensis</name>
    <dbReference type="NCBI Taxonomy" id="180282"/>
    <lineage>
        <taxon>Bacteria</taxon>
        <taxon>Pseudomonadati</taxon>
        <taxon>Pseudomonadota</taxon>
        <taxon>Betaproteobacteria</taxon>
        <taxon>Burkholderiales</taxon>
        <taxon>Comamonadaceae</taxon>
        <taxon>Delftia</taxon>
    </lineage>
</organism>
<protein>
    <recommendedName>
        <fullName evidence="4">DUF3325 family protein</fullName>
    </recommendedName>
</protein>
<keyword evidence="1" id="KW-1133">Transmembrane helix</keyword>
<feature type="transmembrane region" description="Helical" evidence="1">
    <location>
        <begin position="92"/>
        <end position="108"/>
    </location>
</feature>
<evidence type="ECO:0000313" key="3">
    <source>
        <dbReference type="Proteomes" id="UP000095607"/>
    </source>
</evidence>
<evidence type="ECO:0000313" key="2">
    <source>
        <dbReference type="EMBL" id="AOV02766.1"/>
    </source>
</evidence>
<evidence type="ECO:0000256" key="1">
    <source>
        <dbReference type="SAM" id="Phobius"/>
    </source>
</evidence>
<dbReference type="PROSITE" id="PS51257">
    <property type="entry name" value="PROKAR_LIPOPROTEIN"/>
    <property type="match status" value="1"/>
</dbReference>
<evidence type="ECO:0008006" key="4">
    <source>
        <dbReference type="Google" id="ProtNLM"/>
    </source>
</evidence>
<name>A0ABN4SGN7_9BURK</name>
<keyword evidence="1" id="KW-0472">Membrane</keyword>
<dbReference type="RefSeq" id="WP_046238894.1">
    <property type="nucleotide sequence ID" value="NZ_CP017420.1"/>
</dbReference>
<accession>A0ABN4SGN7</accession>
<sequence length="118" mass="13060">MSRHAMKVGALQLALYLSMYACLWQWEVNGVEGAGNLLKAQVALQLLIVLVAIGSGAKERARMKMPLPDGIAAWLSLGMLPCLAWYGHWLMGVAWLFVCVMSIGMRLERKQRQQGEAS</sequence>
<dbReference type="Proteomes" id="UP000095607">
    <property type="component" value="Chromosome"/>
</dbReference>
<keyword evidence="3" id="KW-1185">Reference proteome</keyword>